<sequence>MNDNDNDFDFDRLLGSADPYVDTALLDLRGADRVLLEEIVTADPQRSPRPQWSPRSWRLPLAGVVATAAVLTAALVVPAWVGSGGDPETTPAAPPASSEPPVVTAPVAYAAAVVEVARSQPRLLIGDPGWKVAHVYGFRADEGTIVFANGERELDMTWYPADGYDGYYEDRLDVSAPTPFSIDGQEGSEFRYSSRDIAVMLRPSGGTFSEIRTGIGGWKDRAEIVAVLRTIRAVSVEEWLAAMPPEIVTPEKASQVVDELLNGVPVPPGLDRAALDDLGTNDRYQLSAQVLEPVVCGWVRELQRAEDTGDATARRTATDALVGARDWPLLAPMDAGGEYADGVRAVADAVAEGAPTLKIREISGCL</sequence>
<organism evidence="2 3">
    <name type="scientific">Mumia zhuanghuii</name>
    <dbReference type="NCBI Taxonomy" id="2585211"/>
    <lineage>
        <taxon>Bacteria</taxon>
        <taxon>Bacillati</taxon>
        <taxon>Actinomycetota</taxon>
        <taxon>Actinomycetes</taxon>
        <taxon>Propionibacteriales</taxon>
        <taxon>Nocardioidaceae</taxon>
        <taxon>Mumia</taxon>
    </lineage>
</organism>
<gene>
    <name evidence="2" type="ORF">FHE65_34330</name>
</gene>
<name>A0A5C4M3V6_9ACTN</name>
<comment type="caution">
    <text evidence="2">The sequence shown here is derived from an EMBL/GenBank/DDBJ whole genome shotgun (WGS) entry which is preliminary data.</text>
</comment>
<dbReference type="Proteomes" id="UP000306740">
    <property type="component" value="Unassembled WGS sequence"/>
</dbReference>
<keyword evidence="1" id="KW-1133">Transmembrane helix</keyword>
<dbReference type="RefSeq" id="WP_139107369.1">
    <property type="nucleotide sequence ID" value="NZ_VDFR01000243.1"/>
</dbReference>
<keyword evidence="1" id="KW-0812">Transmembrane</keyword>
<dbReference type="OrthoDB" id="3779668at2"/>
<evidence type="ECO:0000313" key="3">
    <source>
        <dbReference type="Proteomes" id="UP000306740"/>
    </source>
</evidence>
<dbReference type="AlphaFoldDB" id="A0A5C4M3V6"/>
<evidence type="ECO:0000256" key="1">
    <source>
        <dbReference type="SAM" id="Phobius"/>
    </source>
</evidence>
<dbReference type="EMBL" id="VDFR01000243">
    <property type="protein sequence ID" value="TNC27114.1"/>
    <property type="molecule type" value="Genomic_DNA"/>
</dbReference>
<accession>A0A5C4M3V6</accession>
<proteinExistence type="predicted"/>
<keyword evidence="1" id="KW-0472">Membrane</keyword>
<evidence type="ECO:0000313" key="2">
    <source>
        <dbReference type="EMBL" id="TNC27114.1"/>
    </source>
</evidence>
<protein>
    <submittedName>
        <fullName evidence="2">Uncharacterized protein</fullName>
    </submittedName>
</protein>
<reference evidence="2 3" key="1">
    <citation type="submission" date="2019-05" db="EMBL/GenBank/DDBJ databases">
        <title>Mumia sp. nov., isolated from the intestinal contents of plateau pika (Ochotona curzoniae) in the Qinghai-Tibet plateau of China.</title>
        <authorList>
            <person name="Tian Z."/>
        </authorList>
    </citation>
    <scope>NUCLEOTIDE SEQUENCE [LARGE SCALE GENOMIC DNA]</scope>
    <source>
        <strain evidence="3">527</strain>
    </source>
</reference>
<feature type="transmembrane region" description="Helical" evidence="1">
    <location>
        <begin position="59"/>
        <end position="81"/>
    </location>
</feature>